<accession>A0A926NE19</accession>
<protein>
    <recommendedName>
        <fullName evidence="4">Peptidase M50 domain-containing protein</fullName>
    </recommendedName>
</protein>
<dbReference type="AlphaFoldDB" id="A0A926NE19"/>
<dbReference type="EMBL" id="JACXAI010000004">
    <property type="protein sequence ID" value="MBD1379526.1"/>
    <property type="molecule type" value="Genomic_DNA"/>
</dbReference>
<feature type="transmembrane region" description="Helical" evidence="1">
    <location>
        <begin position="83"/>
        <end position="106"/>
    </location>
</feature>
<evidence type="ECO:0000313" key="3">
    <source>
        <dbReference type="Proteomes" id="UP000626844"/>
    </source>
</evidence>
<feature type="transmembrane region" description="Helical" evidence="1">
    <location>
        <begin position="12"/>
        <end position="36"/>
    </location>
</feature>
<dbReference type="Proteomes" id="UP000626844">
    <property type="component" value="Unassembled WGS sequence"/>
</dbReference>
<gene>
    <name evidence="2" type="ORF">IC621_04725</name>
</gene>
<evidence type="ECO:0000256" key="1">
    <source>
        <dbReference type="SAM" id="Phobius"/>
    </source>
</evidence>
<proteinExistence type="predicted"/>
<evidence type="ECO:0008006" key="4">
    <source>
        <dbReference type="Google" id="ProtNLM"/>
    </source>
</evidence>
<sequence length="170" mass="20398">MFGLFDFISLILSVFIILPIVSIIHETGHLFFAYLFKAKNHKLEIGCGKPLFEVGRIRIRRFYFWYSWCQFEQLKRNSRIHYILVYAGPMIFNIVAAFLVNGLVYLKVLEESKFWNQFIYYSIFFVIFDILPMRYPDGQPSNGLVIYEMIRYGKKATFQKEKWGRTNYYC</sequence>
<name>A0A926NE19_9BACI</name>
<dbReference type="RefSeq" id="WP_191156269.1">
    <property type="nucleotide sequence ID" value="NZ_JACXAI010000004.1"/>
</dbReference>
<reference evidence="2" key="1">
    <citation type="submission" date="2020-09" db="EMBL/GenBank/DDBJ databases">
        <title>A novel bacterium of genus Bacillus, isolated from South China Sea.</title>
        <authorList>
            <person name="Huang H."/>
            <person name="Mo K."/>
            <person name="Hu Y."/>
        </authorList>
    </citation>
    <scope>NUCLEOTIDE SEQUENCE</scope>
    <source>
        <strain evidence="2">IB182487</strain>
    </source>
</reference>
<organism evidence="2 3">
    <name type="scientific">Metabacillus arenae</name>
    <dbReference type="NCBI Taxonomy" id="2771434"/>
    <lineage>
        <taxon>Bacteria</taxon>
        <taxon>Bacillati</taxon>
        <taxon>Bacillota</taxon>
        <taxon>Bacilli</taxon>
        <taxon>Bacillales</taxon>
        <taxon>Bacillaceae</taxon>
        <taxon>Metabacillus</taxon>
    </lineage>
</organism>
<keyword evidence="1" id="KW-0472">Membrane</keyword>
<comment type="caution">
    <text evidence="2">The sequence shown here is derived from an EMBL/GenBank/DDBJ whole genome shotgun (WGS) entry which is preliminary data.</text>
</comment>
<feature type="transmembrane region" description="Helical" evidence="1">
    <location>
        <begin position="118"/>
        <end position="135"/>
    </location>
</feature>
<keyword evidence="3" id="KW-1185">Reference proteome</keyword>
<keyword evidence="1" id="KW-0812">Transmembrane</keyword>
<keyword evidence="1" id="KW-1133">Transmembrane helix</keyword>
<evidence type="ECO:0000313" key="2">
    <source>
        <dbReference type="EMBL" id="MBD1379526.1"/>
    </source>
</evidence>